<dbReference type="Proteomes" id="UP000479043">
    <property type="component" value="Unassembled WGS sequence"/>
</dbReference>
<feature type="signal peptide" evidence="1">
    <location>
        <begin position="1"/>
        <end position="23"/>
    </location>
</feature>
<dbReference type="AlphaFoldDB" id="A0A6L8LQY2"/>
<proteinExistence type="predicted"/>
<name>A0A6L8LQY2_9RHOB</name>
<sequence>MHFISKLVSAAGLALLLAVTAHAETVSPKETSYYVGETVTVEGVVSQVSTSNRGTTFINFGGRYPNHIFYAVIFKNNADRFSGVRSLEGKAVAITGAIELYKGKPQIILRSPSQIELRN</sequence>
<keyword evidence="1" id="KW-0732">Signal</keyword>
<dbReference type="EMBL" id="WWEN01000008">
    <property type="protein sequence ID" value="MYM56970.1"/>
    <property type="molecule type" value="Genomic_DNA"/>
</dbReference>
<accession>A0A6L8LQY2</accession>
<protein>
    <submittedName>
        <fullName evidence="2">Nucleotide-binding protein</fullName>
    </submittedName>
</protein>
<reference evidence="2 3" key="1">
    <citation type="submission" date="2020-01" db="EMBL/GenBank/DDBJ databases">
        <authorList>
            <person name="Chen S."/>
        </authorList>
    </citation>
    <scope>NUCLEOTIDE SEQUENCE [LARGE SCALE GENOMIC DNA]</scope>
    <source>
        <strain evidence="2 3">GS-10</strain>
    </source>
</reference>
<organism evidence="2 3">
    <name type="scientific">Thalassovita mangrovi</name>
    <dbReference type="NCBI Taxonomy" id="2692236"/>
    <lineage>
        <taxon>Bacteria</taxon>
        <taxon>Pseudomonadati</taxon>
        <taxon>Pseudomonadota</taxon>
        <taxon>Alphaproteobacteria</taxon>
        <taxon>Rhodobacterales</taxon>
        <taxon>Roseobacteraceae</taxon>
        <taxon>Thalassovita</taxon>
    </lineage>
</organism>
<evidence type="ECO:0000313" key="3">
    <source>
        <dbReference type="Proteomes" id="UP000479043"/>
    </source>
</evidence>
<feature type="chain" id="PRO_5026896329" evidence="1">
    <location>
        <begin position="24"/>
        <end position="119"/>
    </location>
</feature>
<comment type="caution">
    <text evidence="2">The sequence shown here is derived from an EMBL/GenBank/DDBJ whole genome shotgun (WGS) entry which is preliminary data.</text>
</comment>
<evidence type="ECO:0000256" key="1">
    <source>
        <dbReference type="SAM" id="SignalP"/>
    </source>
</evidence>
<evidence type="ECO:0000313" key="2">
    <source>
        <dbReference type="EMBL" id="MYM56970.1"/>
    </source>
</evidence>
<keyword evidence="3" id="KW-1185">Reference proteome</keyword>
<gene>
    <name evidence="2" type="ORF">GR167_16760</name>
</gene>
<dbReference type="RefSeq" id="WP_160974879.1">
    <property type="nucleotide sequence ID" value="NZ_WWEN01000008.1"/>
</dbReference>